<dbReference type="Proteomes" id="UP000800235">
    <property type="component" value="Unassembled WGS sequence"/>
</dbReference>
<name>A0A9P4U1R8_9PEZI</name>
<proteinExistence type="predicted"/>
<organism evidence="3 4">
    <name type="scientific">Tothia fuscella</name>
    <dbReference type="NCBI Taxonomy" id="1048955"/>
    <lineage>
        <taxon>Eukaryota</taxon>
        <taxon>Fungi</taxon>
        <taxon>Dikarya</taxon>
        <taxon>Ascomycota</taxon>
        <taxon>Pezizomycotina</taxon>
        <taxon>Dothideomycetes</taxon>
        <taxon>Pleosporomycetidae</taxon>
        <taxon>Venturiales</taxon>
        <taxon>Cylindrosympodiaceae</taxon>
        <taxon>Tothia</taxon>
    </lineage>
</organism>
<comment type="caution">
    <text evidence="3">The sequence shown here is derived from an EMBL/GenBank/DDBJ whole genome shotgun (WGS) entry which is preliminary data.</text>
</comment>
<feature type="compositionally biased region" description="Polar residues" evidence="2">
    <location>
        <begin position="22"/>
        <end position="35"/>
    </location>
</feature>
<reference evidence="3" key="1">
    <citation type="journal article" date="2020" name="Stud. Mycol.">
        <title>101 Dothideomycetes genomes: a test case for predicting lifestyles and emergence of pathogens.</title>
        <authorList>
            <person name="Haridas S."/>
            <person name="Albert R."/>
            <person name="Binder M."/>
            <person name="Bloem J."/>
            <person name="Labutti K."/>
            <person name="Salamov A."/>
            <person name="Andreopoulos B."/>
            <person name="Baker S."/>
            <person name="Barry K."/>
            <person name="Bills G."/>
            <person name="Bluhm B."/>
            <person name="Cannon C."/>
            <person name="Castanera R."/>
            <person name="Culley D."/>
            <person name="Daum C."/>
            <person name="Ezra D."/>
            <person name="Gonzalez J."/>
            <person name="Henrissat B."/>
            <person name="Kuo A."/>
            <person name="Liang C."/>
            <person name="Lipzen A."/>
            <person name="Lutzoni F."/>
            <person name="Magnuson J."/>
            <person name="Mondo S."/>
            <person name="Nolan M."/>
            <person name="Ohm R."/>
            <person name="Pangilinan J."/>
            <person name="Park H.-J."/>
            <person name="Ramirez L."/>
            <person name="Alfaro M."/>
            <person name="Sun H."/>
            <person name="Tritt A."/>
            <person name="Yoshinaga Y."/>
            <person name="Zwiers L.-H."/>
            <person name="Turgeon B."/>
            <person name="Goodwin S."/>
            <person name="Spatafora J."/>
            <person name="Crous P."/>
            <person name="Grigoriev I."/>
        </authorList>
    </citation>
    <scope>NUCLEOTIDE SEQUENCE</scope>
    <source>
        <strain evidence="3">CBS 130266</strain>
    </source>
</reference>
<evidence type="ECO:0000313" key="4">
    <source>
        <dbReference type="Proteomes" id="UP000800235"/>
    </source>
</evidence>
<feature type="region of interest" description="Disordered" evidence="2">
    <location>
        <begin position="22"/>
        <end position="74"/>
    </location>
</feature>
<gene>
    <name evidence="3" type="ORF">EJ08DRAFT_693671</name>
</gene>
<feature type="coiled-coil region" evidence="1">
    <location>
        <begin position="145"/>
        <end position="172"/>
    </location>
</feature>
<evidence type="ECO:0000256" key="1">
    <source>
        <dbReference type="SAM" id="Coils"/>
    </source>
</evidence>
<sequence length="272" mass="30545">MKFRQKLEPLLTRFSLKQKSLTLSTPKDNSLTEVSPKSRPLSPGYLIEQAKTSTRSSGSHTSRPSIASTGPRLTFVGEGELSSPGLVMDNALASLMQTALIGRRELQDAESTAEKRKTLIWREEQDIVLRLRRLSSELRGLCNSSTGSNEEIKKLEADIQEAEKEQVDLVQRDNEVARALEGKRLEQDLRQARVDVILDRVFTDSEDLSQLENAHTTKSVAEAEIPIVLDLMLPHSEDSDEEDISDEVSTTERYNEDFVSDWLLYGSGKQKI</sequence>
<feature type="compositionally biased region" description="Low complexity" evidence="2">
    <location>
        <begin position="52"/>
        <end position="65"/>
    </location>
</feature>
<accession>A0A9P4U1R8</accession>
<dbReference type="EMBL" id="MU007017">
    <property type="protein sequence ID" value="KAF2434120.1"/>
    <property type="molecule type" value="Genomic_DNA"/>
</dbReference>
<evidence type="ECO:0000256" key="2">
    <source>
        <dbReference type="SAM" id="MobiDB-lite"/>
    </source>
</evidence>
<keyword evidence="1" id="KW-0175">Coiled coil</keyword>
<protein>
    <submittedName>
        <fullName evidence="3">Uncharacterized protein</fullName>
    </submittedName>
</protein>
<evidence type="ECO:0000313" key="3">
    <source>
        <dbReference type="EMBL" id="KAF2434120.1"/>
    </source>
</evidence>
<dbReference type="AlphaFoldDB" id="A0A9P4U1R8"/>
<keyword evidence="4" id="KW-1185">Reference proteome</keyword>